<evidence type="ECO:0000313" key="2">
    <source>
        <dbReference type="EMBL" id="SUK48964.1"/>
    </source>
</evidence>
<protein>
    <submittedName>
        <fullName evidence="2">SAP domain-containing protein</fullName>
    </submittedName>
</protein>
<proteinExistence type="predicted"/>
<dbReference type="Pfam" id="PF02037">
    <property type="entry name" value="SAP"/>
    <property type="match status" value="1"/>
</dbReference>
<dbReference type="PROSITE" id="PS50800">
    <property type="entry name" value="SAP"/>
    <property type="match status" value="1"/>
</dbReference>
<reference evidence="2 3" key="1">
    <citation type="submission" date="2018-06" db="EMBL/GenBank/DDBJ databases">
        <authorList>
            <consortium name="Pathogen Informatics"/>
            <person name="Doyle S."/>
        </authorList>
    </citation>
    <scope>NUCLEOTIDE SEQUENCE [LARGE SCALE GENOMIC DNA]</scope>
    <source>
        <strain evidence="2 3">NCTC5664</strain>
    </source>
</reference>
<dbReference type="InterPro" id="IPR003034">
    <property type="entry name" value="SAP_dom"/>
</dbReference>
<dbReference type="Proteomes" id="UP000254502">
    <property type="component" value="Unassembled WGS sequence"/>
</dbReference>
<dbReference type="InterPro" id="IPR036361">
    <property type="entry name" value="SAP_dom_sf"/>
</dbReference>
<accession>A0A380DSH5</accession>
<sequence>MSVNARDLLVLHTNVNRLVGEEIFANKCLANNDVQIMNSIKKLIEAELLTTTNDFEVSIYKKTRPELQSILKSFGIKTTGNKPDLIKRIDDNFHIINNLDLPYVYIPTKKGEEILKKTEYLTSFIYSYKISLERAYYMVENYIDENCDDKVAEIYKFEFQRRYENGEFDFNDLYDFELNALIEHYTKKVKRLW</sequence>
<gene>
    <name evidence="2" type="ORF">NCTC5664_01795</name>
</gene>
<name>A0A380DSH5_STAAU</name>
<dbReference type="AlphaFoldDB" id="A0A380DSH5"/>
<dbReference type="SUPFAM" id="SSF68906">
    <property type="entry name" value="SAP domain"/>
    <property type="match status" value="1"/>
</dbReference>
<evidence type="ECO:0000259" key="1">
    <source>
        <dbReference type="PROSITE" id="PS50800"/>
    </source>
</evidence>
<organism evidence="2 3">
    <name type="scientific">Staphylococcus aureus</name>
    <dbReference type="NCBI Taxonomy" id="1280"/>
    <lineage>
        <taxon>Bacteria</taxon>
        <taxon>Bacillati</taxon>
        <taxon>Bacillota</taxon>
        <taxon>Bacilli</taxon>
        <taxon>Bacillales</taxon>
        <taxon>Staphylococcaceae</taxon>
        <taxon>Staphylococcus</taxon>
    </lineage>
</organism>
<dbReference type="Gene3D" id="1.10.720.30">
    <property type="entry name" value="SAP domain"/>
    <property type="match status" value="1"/>
</dbReference>
<feature type="domain" description="SAP" evidence="1">
    <location>
        <begin position="59"/>
        <end position="93"/>
    </location>
</feature>
<evidence type="ECO:0000313" key="3">
    <source>
        <dbReference type="Proteomes" id="UP000254502"/>
    </source>
</evidence>
<dbReference type="EMBL" id="UHAQ01000002">
    <property type="protein sequence ID" value="SUK48964.1"/>
    <property type="molecule type" value="Genomic_DNA"/>
</dbReference>